<reference evidence="1 2" key="1">
    <citation type="submission" date="2019-03" db="EMBL/GenBank/DDBJ databases">
        <title>Luteimonas zhaokaii sp.nov., isolated from the rectal contents of Plateau pika in Yushu, Qinghai Province, China.</title>
        <authorList>
            <person name="Zhang G."/>
        </authorList>
    </citation>
    <scope>NUCLEOTIDE SEQUENCE [LARGE SCALE GENOMIC DNA]</scope>
    <source>
        <strain evidence="1 2">B9</strain>
    </source>
</reference>
<evidence type="ECO:0000313" key="1">
    <source>
        <dbReference type="EMBL" id="TDK22518.1"/>
    </source>
</evidence>
<dbReference type="EMBL" id="SMTF01000013">
    <property type="protein sequence ID" value="TDK22518.1"/>
    <property type="molecule type" value="Genomic_DNA"/>
</dbReference>
<organism evidence="1 2">
    <name type="scientific">Luteimonas aestuarii</name>
    <dbReference type="NCBI Taxonomy" id="453837"/>
    <lineage>
        <taxon>Bacteria</taxon>
        <taxon>Pseudomonadati</taxon>
        <taxon>Pseudomonadota</taxon>
        <taxon>Gammaproteobacteria</taxon>
        <taxon>Lysobacterales</taxon>
        <taxon>Lysobacteraceae</taxon>
        <taxon>Luteimonas</taxon>
    </lineage>
</organism>
<keyword evidence="2" id="KW-1185">Reference proteome</keyword>
<dbReference type="Proteomes" id="UP000294796">
    <property type="component" value="Unassembled WGS sequence"/>
</dbReference>
<gene>
    <name evidence="1" type="ORF">E2F46_13730</name>
</gene>
<accession>A0A4R5TP34</accession>
<proteinExistence type="predicted"/>
<sequence>MRATEGSTSSGCRAFPFVQAQVPVTNAGGNAMNKSMTALIAGATMVLAGGAAHAQSAGYHGGFASAGFGRPGHPAAGQVVRCESQNHRRQHCRVDTRGGVTLVRQLSNQRCVQGRNWGHDRNGVWVTNGCRAEFAVGRGAQHRPGQRPVPPVAAGHTVRCESNNHGHRRCNIAVNRSVSLVRQLSDARCVSGRTWGWDRGGIWVDRGCRAEFAVR</sequence>
<dbReference type="Pfam" id="PF11218">
    <property type="entry name" value="DUF3011"/>
    <property type="match status" value="2"/>
</dbReference>
<evidence type="ECO:0000313" key="2">
    <source>
        <dbReference type="Proteomes" id="UP000294796"/>
    </source>
</evidence>
<protein>
    <submittedName>
        <fullName evidence="1">DUF3011 domain-containing protein</fullName>
    </submittedName>
</protein>
<dbReference type="InterPro" id="IPR021381">
    <property type="entry name" value="DUF3011"/>
</dbReference>
<dbReference type="AlphaFoldDB" id="A0A4R5TP34"/>
<dbReference type="OrthoDB" id="6052310at2"/>
<comment type="caution">
    <text evidence="1">The sequence shown here is derived from an EMBL/GenBank/DDBJ whole genome shotgun (WGS) entry which is preliminary data.</text>
</comment>
<name>A0A4R5TP34_9GAMM</name>